<dbReference type="Proteomes" id="UP001595721">
    <property type="component" value="Unassembled WGS sequence"/>
</dbReference>
<keyword evidence="3" id="KW-1185">Reference proteome</keyword>
<dbReference type="RefSeq" id="WP_377745725.1">
    <property type="nucleotide sequence ID" value="NZ_JBHRXJ010000013.1"/>
</dbReference>
<evidence type="ECO:0000256" key="1">
    <source>
        <dbReference type="SAM" id="MobiDB-lite"/>
    </source>
</evidence>
<gene>
    <name evidence="2" type="ORF">ACFOMH_16035</name>
</gene>
<evidence type="ECO:0000313" key="3">
    <source>
        <dbReference type="Proteomes" id="UP001595721"/>
    </source>
</evidence>
<reference evidence="3" key="1">
    <citation type="journal article" date="2019" name="Int. J. Syst. Evol. Microbiol.">
        <title>The Global Catalogue of Microorganisms (GCM) 10K type strain sequencing project: providing services to taxonomists for standard genome sequencing and annotation.</title>
        <authorList>
            <consortium name="The Broad Institute Genomics Platform"/>
            <consortium name="The Broad Institute Genome Sequencing Center for Infectious Disease"/>
            <person name="Wu L."/>
            <person name="Ma J."/>
        </authorList>
    </citation>
    <scope>NUCLEOTIDE SEQUENCE [LARGE SCALE GENOMIC DNA]</scope>
    <source>
        <strain evidence="3">KCTC 42899</strain>
    </source>
</reference>
<name>A0ABV7R6S2_9RHOB</name>
<sequence length="283" mass="30775">MKITDKLDYAHQPEIALPLDLGDGPFLSAPASGDAASARMAEVDSVFRRDKPFRETMMTDMPILGKSDMISIGYFRVSDKVGPNSFRRVFQSFRNEQSATLSGPVVIVFRGGGTAIIEEGLSAVAPTPQKIEVPKPAYPTRRNARGKSSASPGHGKSLEDAMGTLEQLQAWATPTLPAQSSFFYVNFRFPAYEPAASGAALTPGDVMCFNPLSGGQGSIMDANQSDEFDMGNSARDAQAYRFTYPLGRSVPVIFDIINRNPTHSVVVDMNVSVLIDRRETKRD</sequence>
<organism evidence="2 3">
    <name type="scientific">Paracoccus mangrovi</name>
    <dbReference type="NCBI Taxonomy" id="1715645"/>
    <lineage>
        <taxon>Bacteria</taxon>
        <taxon>Pseudomonadati</taxon>
        <taxon>Pseudomonadota</taxon>
        <taxon>Alphaproteobacteria</taxon>
        <taxon>Rhodobacterales</taxon>
        <taxon>Paracoccaceae</taxon>
        <taxon>Paracoccus</taxon>
    </lineage>
</organism>
<evidence type="ECO:0000313" key="2">
    <source>
        <dbReference type="EMBL" id="MFC3529688.1"/>
    </source>
</evidence>
<feature type="region of interest" description="Disordered" evidence="1">
    <location>
        <begin position="132"/>
        <end position="158"/>
    </location>
</feature>
<proteinExistence type="predicted"/>
<dbReference type="EMBL" id="JBHRXJ010000013">
    <property type="protein sequence ID" value="MFC3529688.1"/>
    <property type="molecule type" value="Genomic_DNA"/>
</dbReference>
<accession>A0ABV7R6S2</accession>
<protein>
    <submittedName>
        <fullName evidence="2">Uncharacterized protein</fullName>
    </submittedName>
</protein>
<comment type="caution">
    <text evidence="2">The sequence shown here is derived from an EMBL/GenBank/DDBJ whole genome shotgun (WGS) entry which is preliminary data.</text>
</comment>